<name>A0AAT9LBU1_9FIRM</name>
<organism evidence="2">
    <name type="scientific">Candidatus Fermentithermobacillus carboniphilus</name>
    <dbReference type="NCBI Taxonomy" id="3085328"/>
    <lineage>
        <taxon>Bacteria</taxon>
        <taxon>Bacillati</taxon>
        <taxon>Bacillota</taxon>
        <taxon>Candidatus Fermentithermobacillia</taxon>
        <taxon>Candidatus Fermentithermobacillales</taxon>
        <taxon>Candidatus Fermentithermobacillaceae</taxon>
        <taxon>Candidatus Fermentithermobacillus</taxon>
    </lineage>
</organism>
<feature type="transmembrane region" description="Helical" evidence="1">
    <location>
        <begin position="6"/>
        <end position="23"/>
    </location>
</feature>
<sequence>MLGPVFATWMGAVLTLVVFSFLLKENPAWRLVEHIYLGFTAAHAISMGWANVRNLAWTPITTKGKYYLVIPCILGLMLYARFTKNYKWVSRYPMSFLIGASTGMILKGIIQAQFVSQVKASMVHISFDNGFWPGLGNLVIAVGTVAVLFYFIFSTKEKHPAERHFRTLGRWVMMVAFGATFGNAVMGEMTLLIGRLQFLYGDWLHLIK</sequence>
<dbReference type="KEGG" id="fcz:IMF26_00270"/>
<proteinExistence type="predicted"/>
<protein>
    <submittedName>
        <fullName evidence="2">Uncharacterized protein</fullName>
    </submittedName>
</protein>
<reference evidence="2" key="1">
    <citation type="submission" date="2020-10" db="EMBL/GenBank/DDBJ databases">
        <authorList>
            <person name="Kadnikov V."/>
            <person name="Beletsky A.V."/>
            <person name="Mardanov A.V."/>
            <person name="Karnachuk O.V."/>
            <person name="Ravin N.V."/>
        </authorList>
    </citation>
    <scope>NUCLEOTIDE SEQUENCE</scope>
    <source>
        <strain evidence="2">Bu02</strain>
    </source>
</reference>
<feature type="transmembrane region" description="Helical" evidence="1">
    <location>
        <begin position="94"/>
        <end position="114"/>
    </location>
</feature>
<dbReference type="AlphaFoldDB" id="A0AAT9LBU1"/>
<dbReference type="EMBL" id="CP062796">
    <property type="protein sequence ID" value="QUL98576.1"/>
    <property type="molecule type" value="Genomic_DNA"/>
</dbReference>
<feature type="transmembrane region" description="Helical" evidence="1">
    <location>
        <begin position="35"/>
        <end position="52"/>
    </location>
</feature>
<accession>A0AAT9LBU1</accession>
<reference evidence="2" key="2">
    <citation type="journal article" date="2023" name="Biology">
        <title>Prokaryotic Life Associated with Coal-Fire Gas Vents Revealed by Metagenomics.</title>
        <authorList>
            <person name="Kadnikov V.V."/>
            <person name="Mardanov A.V."/>
            <person name="Beletsky A.V."/>
            <person name="Karnachuk O.V."/>
            <person name="Ravin N.V."/>
        </authorList>
    </citation>
    <scope>NUCLEOTIDE SEQUENCE</scope>
    <source>
        <strain evidence="2">Bu02</strain>
    </source>
</reference>
<feature type="transmembrane region" description="Helical" evidence="1">
    <location>
        <begin position="134"/>
        <end position="153"/>
    </location>
</feature>
<gene>
    <name evidence="2" type="ORF">IMF26_00270</name>
</gene>
<evidence type="ECO:0000256" key="1">
    <source>
        <dbReference type="SAM" id="Phobius"/>
    </source>
</evidence>
<evidence type="ECO:0000313" key="2">
    <source>
        <dbReference type="EMBL" id="QUL98576.1"/>
    </source>
</evidence>
<feature type="transmembrane region" description="Helical" evidence="1">
    <location>
        <begin position="174"/>
        <end position="194"/>
    </location>
</feature>
<keyword evidence="1" id="KW-0812">Transmembrane</keyword>
<feature type="transmembrane region" description="Helical" evidence="1">
    <location>
        <begin position="64"/>
        <end position="82"/>
    </location>
</feature>
<keyword evidence="1" id="KW-0472">Membrane</keyword>
<keyword evidence="1" id="KW-1133">Transmembrane helix</keyword>